<protein>
    <submittedName>
        <fullName evidence="2">Uncharacterized protein</fullName>
    </submittedName>
</protein>
<gene>
    <name evidence="2" type="ORF">C1SCF055_LOCUS4513</name>
</gene>
<organism evidence="2">
    <name type="scientific">Cladocopium goreaui</name>
    <dbReference type="NCBI Taxonomy" id="2562237"/>
    <lineage>
        <taxon>Eukaryota</taxon>
        <taxon>Sar</taxon>
        <taxon>Alveolata</taxon>
        <taxon>Dinophyceae</taxon>
        <taxon>Suessiales</taxon>
        <taxon>Symbiodiniaceae</taxon>
        <taxon>Cladocopium</taxon>
    </lineage>
</organism>
<feature type="compositionally biased region" description="Low complexity" evidence="1">
    <location>
        <begin position="128"/>
        <end position="143"/>
    </location>
</feature>
<name>A0A9P1FIY6_9DINO</name>
<evidence type="ECO:0000313" key="4">
    <source>
        <dbReference type="Proteomes" id="UP001152797"/>
    </source>
</evidence>
<evidence type="ECO:0000313" key="2">
    <source>
        <dbReference type="EMBL" id="CAI3976280.1"/>
    </source>
</evidence>
<feature type="region of interest" description="Disordered" evidence="1">
    <location>
        <begin position="94"/>
        <end position="177"/>
    </location>
</feature>
<evidence type="ECO:0000256" key="1">
    <source>
        <dbReference type="SAM" id="MobiDB-lite"/>
    </source>
</evidence>
<evidence type="ECO:0000313" key="3">
    <source>
        <dbReference type="EMBL" id="CAL1129655.1"/>
    </source>
</evidence>
<keyword evidence="4" id="KW-1185">Reference proteome</keyword>
<dbReference type="EMBL" id="CAMXCT010000258">
    <property type="protein sequence ID" value="CAI3976280.1"/>
    <property type="molecule type" value="Genomic_DNA"/>
</dbReference>
<dbReference type="EMBL" id="CAMXCT030000258">
    <property type="protein sequence ID" value="CAL4763592.1"/>
    <property type="molecule type" value="Genomic_DNA"/>
</dbReference>
<reference evidence="3" key="2">
    <citation type="submission" date="2024-04" db="EMBL/GenBank/DDBJ databases">
        <authorList>
            <person name="Chen Y."/>
            <person name="Shah S."/>
            <person name="Dougan E. K."/>
            <person name="Thang M."/>
            <person name="Chan C."/>
        </authorList>
    </citation>
    <scope>NUCLEOTIDE SEQUENCE [LARGE SCALE GENOMIC DNA]</scope>
</reference>
<proteinExistence type="predicted"/>
<dbReference type="OrthoDB" id="10604685at2759"/>
<dbReference type="EMBL" id="CAMXCT020000258">
    <property type="protein sequence ID" value="CAL1129655.1"/>
    <property type="molecule type" value="Genomic_DNA"/>
</dbReference>
<comment type="caution">
    <text evidence="2">The sequence shown here is derived from an EMBL/GenBank/DDBJ whole genome shotgun (WGS) entry which is preliminary data.</text>
</comment>
<sequence>MSANKNQEKRLQQAEQFSERGLDAILATTEGRILEFLAEGEAERARLWYQMSVLFPRFIQENDNGKERMSMNEARAFALDVRLDNLEDYIVKNSNQPSTFSVGRSSHRPSRRQSFRPGIPETGEHCEAATSGAGSDSDAAGSSPRKSASSFDPRSGSVWEPPLVTLVRSKARPDPKG</sequence>
<feature type="compositionally biased region" description="Polar residues" evidence="1">
    <location>
        <begin position="94"/>
        <end position="104"/>
    </location>
</feature>
<feature type="compositionally biased region" description="Basic residues" evidence="1">
    <location>
        <begin position="105"/>
        <end position="114"/>
    </location>
</feature>
<accession>A0A9P1FIY6</accession>
<dbReference type="Proteomes" id="UP001152797">
    <property type="component" value="Unassembled WGS sequence"/>
</dbReference>
<dbReference type="AlphaFoldDB" id="A0A9P1FIY6"/>
<reference evidence="2" key="1">
    <citation type="submission" date="2022-10" db="EMBL/GenBank/DDBJ databases">
        <authorList>
            <person name="Chen Y."/>
            <person name="Dougan E. K."/>
            <person name="Chan C."/>
            <person name="Rhodes N."/>
            <person name="Thang M."/>
        </authorList>
    </citation>
    <scope>NUCLEOTIDE SEQUENCE</scope>
</reference>